<dbReference type="WBParaSite" id="PEQ_0000513001-mRNA-1">
    <property type="protein sequence ID" value="PEQ_0000513001-mRNA-1"/>
    <property type="gene ID" value="PEQ_0000513001"/>
</dbReference>
<evidence type="ECO:0000313" key="1">
    <source>
        <dbReference type="Proteomes" id="UP000887564"/>
    </source>
</evidence>
<name>A0A914RFN9_PAREQ</name>
<keyword evidence="1" id="KW-1185">Reference proteome</keyword>
<organism evidence="1 2">
    <name type="scientific">Parascaris equorum</name>
    <name type="common">Equine roundworm</name>
    <dbReference type="NCBI Taxonomy" id="6256"/>
    <lineage>
        <taxon>Eukaryota</taxon>
        <taxon>Metazoa</taxon>
        <taxon>Ecdysozoa</taxon>
        <taxon>Nematoda</taxon>
        <taxon>Chromadorea</taxon>
        <taxon>Rhabditida</taxon>
        <taxon>Spirurina</taxon>
        <taxon>Ascaridomorpha</taxon>
        <taxon>Ascaridoidea</taxon>
        <taxon>Ascarididae</taxon>
        <taxon>Parascaris</taxon>
    </lineage>
</organism>
<reference evidence="2" key="1">
    <citation type="submission" date="2022-11" db="UniProtKB">
        <authorList>
            <consortium name="WormBaseParasite"/>
        </authorList>
    </citation>
    <scope>IDENTIFICATION</scope>
</reference>
<sequence>MKKCPLVTCPAKRPICAVYTQLDGCQTCACRLPYLLVESDNEKDVLNTGFVFVNRKDVNDIRRKLRDAPIDLG</sequence>
<dbReference type="AlphaFoldDB" id="A0A914RFN9"/>
<proteinExistence type="predicted"/>
<protein>
    <submittedName>
        <fullName evidence="2">Uncharacterized protein</fullName>
    </submittedName>
</protein>
<evidence type="ECO:0000313" key="2">
    <source>
        <dbReference type="WBParaSite" id="PEQ_0000513001-mRNA-1"/>
    </source>
</evidence>
<dbReference type="Proteomes" id="UP000887564">
    <property type="component" value="Unplaced"/>
</dbReference>
<accession>A0A914RFN9</accession>